<dbReference type="InterPro" id="IPR013783">
    <property type="entry name" value="Ig-like_fold"/>
</dbReference>
<keyword evidence="3" id="KW-0325">Glycoprotein</keyword>
<dbReference type="InterPro" id="IPR036179">
    <property type="entry name" value="Ig-like_dom_sf"/>
</dbReference>
<dbReference type="EMBL" id="VXBF01001688">
    <property type="protein sequence ID" value="NXM80745.1"/>
    <property type="molecule type" value="Genomic_DNA"/>
</dbReference>
<dbReference type="SMART" id="SM00409">
    <property type="entry name" value="IG"/>
    <property type="match status" value="2"/>
</dbReference>
<dbReference type="Proteomes" id="UP000565754">
    <property type="component" value="Unassembled WGS sequence"/>
</dbReference>
<evidence type="ECO:0000313" key="7">
    <source>
        <dbReference type="Proteomes" id="UP000565754"/>
    </source>
</evidence>
<evidence type="ECO:0000256" key="2">
    <source>
        <dbReference type="ARBA" id="ARBA00023157"/>
    </source>
</evidence>
<dbReference type="InterPro" id="IPR007110">
    <property type="entry name" value="Ig-like_dom"/>
</dbReference>
<evidence type="ECO:0000259" key="5">
    <source>
        <dbReference type="PROSITE" id="PS50835"/>
    </source>
</evidence>
<evidence type="ECO:0000256" key="1">
    <source>
        <dbReference type="ARBA" id="ARBA00022729"/>
    </source>
</evidence>
<evidence type="ECO:0000256" key="4">
    <source>
        <dbReference type="ARBA" id="ARBA00023319"/>
    </source>
</evidence>
<reference evidence="6 7" key="1">
    <citation type="submission" date="2019-09" db="EMBL/GenBank/DDBJ databases">
        <title>Bird 10,000 Genomes (B10K) Project - Family phase.</title>
        <authorList>
            <person name="Zhang G."/>
        </authorList>
    </citation>
    <scope>NUCLEOTIDE SEQUENCE [LARGE SCALE GENOMIC DNA]</scope>
    <source>
        <strain evidence="6">B10K-DU-001-74</strain>
        <tissue evidence="6">Muscle</tissue>
    </source>
</reference>
<dbReference type="PROSITE" id="PS50835">
    <property type="entry name" value="IG_LIKE"/>
    <property type="match status" value="1"/>
</dbReference>
<dbReference type="SUPFAM" id="SSF48726">
    <property type="entry name" value="Immunoglobulin"/>
    <property type="match status" value="2"/>
</dbReference>
<dbReference type="SMART" id="SM00408">
    <property type="entry name" value="IGc2"/>
    <property type="match status" value="1"/>
</dbReference>
<feature type="non-terminal residue" evidence="6">
    <location>
        <position position="183"/>
    </location>
</feature>
<keyword evidence="1" id="KW-0732">Signal</keyword>
<dbReference type="PANTHER" id="PTHR44337:SF20">
    <property type="entry name" value="CARCINOEMBRYONIC ANTIGEN-RELATED CELL ADHESION MOLECULE 5-RELATED"/>
    <property type="match status" value="1"/>
</dbReference>
<sequence>VGSSVLLPGLGNTTHSRSTRWEFLNGSGPLPILQHLGGVLPPAIHAAYAGRALFHPSNGSLLLQDVRESDSGTYRVTGGRESRETQLEVLYPVSRPQLRASSLVAGATGRVVCEVAEGRVDSISWSKDGQPPAPGSVSRLSGSSSVLQLSPASRSDCGSYSCNASNGISWQESSLEIAIEGLS</sequence>
<dbReference type="PANTHER" id="PTHR44337">
    <property type="entry name" value="CARCINOEMBRYONIC ANTIGEN-RELATED CELL ADHESION MOLECULE 8"/>
    <property type="match status" value="1"/>
</dbReference>
<dbReference type="InterPro" id="IPR052598">
    <property type="entry name" value="IgSF_CEA-related"/>
</dbReference>
<keyword evidence="4" id="KW-0393">Immunoglobulin domain</keyword>
<evidence type="ECO:0000313" key="6">
    <source>
        <dbReference type="EMBL" id="NXM80745.1"/>
    </source>
</evidence>
<keyword evidence="2" id="KW-1015">Disulfide bond</keyword>
<name>A0A7L1DVY4_OENON</name>
<evidence type="ECO:0000256" key="3">
    <source>
        <dbReference type="ARBA" id="ARBA00023180"/>
    </source>
</evidence>
<dbReference type="Pfam" id="PF13927">
    <property type="entry name" value="Ig_3"/>
    <property type="match status" value="1"/>
</dbReference>
<dbReference type="Gene3D" id="2.60.40.10">
    <property type="entry name" value="Immunoglobulins"/>
    <property type="match status" value="2"/>
</dbReference>
<proteinExistence type="predicted"/>
<organism evidence="6 7">
    <name type="scientific">Oenanthe oenanthe</name>
    <name type="common">Northern wheatear</name>
    <dbReference type="NCBI Taxonomy" id="279966"/>
    <lineage>
        <taxon>Eukaryota</taxon>
        <taxon>Metazoa</taxon>
        <taxon>Chordata</taxon>
        <taxon>Craniata</taxon>
        <taxon>Vertebrata</taxon>
        <taxon>Euteleostomi</taxon>
        <taxon>Archelosauria</taxon>
        <taxon>Archosauria</taxon>
        <taxon>Dinosauria</taxon>
        <taxon>Saurischia</taxon>
        <taxon>Theropoda</taxon>
        <taxon>Coelurosauria</taxon>
        <taxon>Aves</taxon>
        <taxon>Neognathae</taxon>
        <taxon>Neoaves</taxon>
        <taxon>Telluraves</taxon>
        <taxon>Australaves</taxon>
        <taxon>Passeriformes</taxon>
        <taxon>Muscicapidae</taxon>
        <taxon>Oenanthe</taxon>
    </lineage>
</organism>
<dbReference type="InterPro" id="IPR003599">
    <property type="entry name" value="Ig_sub"/>
</dbReference>
<dbReference type="InterPro" id="IPR003598">
    <property type="entry name" value="Ig_sub2"/>
</dbReference>
<gene>
    <name evidence="6" type="primary">Hepacam_0</name>
    <name evidence="6" type="ORF">OENOEN_R05586</name>
</gene>
<keyword evidence="7" id="KW-1185">Reference proteome</keyword>
<dbReference type="CDD" id="cd00096">
    <property type="entry name" value="Ig"/>
    <property type="match status" value="1"/>
</dbReference>
<feature type="non-terminal residue" evidence="6">
    <location>
        <position position="1"/>
    </location>
</feature>
<feature type="domain" description="Ig-like" evidence="5">
    <location>
        <begin position="96"/>
        <end position="178"/>
    </location>
</feature>
<accession>A0A7L1DVY4</accession>
<dbReference type="AlphaFoldDB" id="A0A7L1DVY4"/>
<protein>
    <submittedName>
        <fullName evidence="6">HECAM protein</fullName>
    </submittedName>
</protein>
<comment type="caution">
    <text evidence="6">The sequence shown here is derived from an EMBL/GenBank/DDBJ whole genome shotgun (WGS) entry which is preliminary data.</text>
</comment>